<organism evidence="3 4">
    <name type="scientific">Undibacterium hunanense</name>
    <dbReference type="NCBI Taxonomy" id="2762292"/>
    <lineage>
        <taxon>Bacteria</taxon>
        <taxon>Pseudomonadati</taxon>
        <taxon>Pseudomonadota</taxon>
        <taxon>Betaproteobacteria</taxon>
        <taxon>Burkholderiales</taxon>
        <taxon>Oxalobacteraceae</taxon>
        <taxon>Undibacterium</taxon>
    </lineage>
</organism>
<evidence type="ECO:0000313" key="3">
    <source>
        <dbReference type="EMBL" id="MBC3919280.1"/>
    </source>
</evidence>
<keyword evidence="1" id="KW-1133">Transmembrane helix</keyword>
<feature type="domain" description="Signal transduction histidine kinase internal region" evidence="2">
    <location>
        <begin position="162"/>
        <end position="241"/>
    </location>
</feature>
<keyword evidence="1" id="KW-0812">Transmembrane</keyword>
<keyword evidence="1" id="KW-0472">Membrane</keyword>
<gene>
    <name evidence="3" type="ORF">H8L32_17455</name>
</gene>
<feature type="transmembrane region" description="Helical" evidence="1">
    <location>
        <begin position="12"/>
        <end position="34"/>
    </location>
</feature>
<comment type="caution">
    <text evidence="3">The sequence shown here is derived from an EMBL/GenBank/DDBJ whole genome shotgun (WGS) entry which is preliminary data.</text>
</comment>
<dbReference type="InterPro" id="IPR036890">
    <property type="entry name" value="HATPase_C_sf"/>
</dbReference>
<proteinExistence type="predicted"/>
<dbReference type="Pfam" id="PF06580">
    <property type="entry name" value="His_kinase"/>
    <property type="match status" value="1"/>
</dbReference>
<evidence type="ECO:0000313" key="4">
    <source>
        <dbReference type="Proteomes" id="UP000650424"/>
    </source>
</evidence>
<evidence type="ECO:0000256" key="1">
    <source>
        <dbReference type="SAM" id="Phobius"/>
    </source>
</evidence>
<sequence>MHPILSDFRRFLLYIVACLLMGAGIARLLVVAGLTTMSYALLLSLPLVLLGGFLASSAYFVCRSLPIAHRRMATAVLVFGSASLISGLIWLGICHGWNKVLMFLMEDGIALQITSHLSVLFFLAGFALYLLALLAFDLYIAFDNMREAERREAASRLLARDAELQVLRSQIDPHFLFNSLNSISALTAIDPAGARGMTIALADFFRQTLSVAEKEKISLNDELRLCENFLAVEKIRFGKKLGSTFNVSPDAGQALIPPMILQPLLENAIKHGIRNLPQGGVITVTVFRRDQWLHISVQNPVGSAGSNSTGNGLGLHNLRQRFAAIYAEQARVTWQKTENEFLLEMALPYEQDRQT</sequence>
<feature type="transmembrane region" description="Helical" evidence="1">
    <location>
        <begin position="73"/>
        <end position="93"/>
    </location>
</feature>
<dbReference type="InterPro" id="IPR050640">
    <property type="entry name" value="Bact_2-comp_sensor_kinase"/>
</dbReference>
<dbReference type="RefSeq" id="WP_186948549.1">
    <property type="nucleotide sequence ID" value="NZ_JACOGF010000009.1"/>
</dbReference>
<evidence type="ECO:0000259" key="2">
    <source>
        <dbReference type="Pfam" id="PF06580"/>
    </source>
</evidence>
<keyword evidence="3" id="KW-0808">Transferase</keyword>
<dbReference type="GO" id="GO:0016301">
    <property type="term" value="F:kinase activity"/>
    <property type="evidence" value="ECO:0007669"/>
    <property type="project" value="UniProtKB-KW"/>
</dbReference>
<dbReference type="SUPFAM" id="SSF55874">
    <property type="entry name" value="ATPase domain of HSP90 chaperone/DNA topoisomerase II/histidine kinase"/>
    <property type="match status" value="1"/>
</dbReference>
<name>A0ABR6ZTT2_9BURK</name>
<dbReference type="InterPro" id="IPR010559">
    <property type="entry name" value="Sig_transdc_His_kin_internal"/>
</dbReference>
<dbReference type="PANTHER" id="PTHR34220:SF7">
    <property type="entry name" value="SENSOR HISTIDINE KINASE YPDA"/>
    <property type="match status" value="1"/>
</dbReference>
<protein>
    <submittedName>
        <fullName evidence="3">Histidine kinase</fullName>
    </submittedName>
</protein>
<keyword evidence="3" id="KW-0418">Kinase</keyword>
<feature type="transmembrane region" description="Helical" evidence="1">
    <location>
        <begin position="113"/>
        <end position="142"/>
    </location>
</feature>
<dbReference type="EMBL" id="JACOGF010000009">
    <property type="protein sequence ID" value="MBC3919280.1"/>
    <property type="molecule type" value="Genomic_DNA"/>
</dbReference>
<feature type="transmembrane region" description="Helical" evidence="1">
    <location>
        <begin position="40"/>
        <end position="61"/>
    </location>
</feature>
<accession>A0ABR6ZTT2</accession>
<keyword evidence="4" id="KW-1185">Reference proteome</keyword>
<reference evidence="3 4" key="1">
    <citation type="submission" date="2020-08" db="EMBL/GenBank/DDBJ databases">
        <title>Novel species isolated from subtropical streams in China.</title>
        <authorList>
            <person name="Lu H."/>
        </authorList>
    </citation>
    <scope>NUCLEOTIDE SEQUENCE [LARGE SCALE GENOMIC DNA]</scope>
    <source>
        <strain evidence="3 4">CY18W</strain>
    </source>
</reference>
<dbReference type="PANTHER" id="PTHR34220">
    <property type="entry name" value="SENSOR HISTIDINE KINASE YPDA"/>
    <property type="match status" value="1"/>
</dbReference>
<dbReference type="Proteomes" id="UP000650424">
    <property type="component" value="Unassembled WGS sequence"/>
</dbReference>
<dbReference type="Gene3D" id="3.30.565.10">
    <property type="entry name" value="Histidine kinase-like ATPase, C-terminal domain"/>
    <property type="match status" value="1"/>
</dbReference>